<dbReference type="InterPro" id="IPR050155">
    <property type="entry name" value="HAD-like_hydrolase_sf"/>
</dbReference>
<dbReference type="AlphaFoldDB" id="Q6SHQ4"/>
<dbReference type="EMBL" id="AY458633">
    <property type="protein sequence ID" value="AAR37567.1"/>
    <property type="molecule type" value="Genomic_DNA"/>
</dbReference>
<dbReference type="PANTHER" id="PTHR43434">
    <property type="entry name" value="PHOSPHOGLYCOLATE PHOSPHATASE"/>
    <property type="match status" value="1"/>
</dbReference>
<dbReference type="InterPro" id="IPR036412">
    <property type="entry name" value="HAD-like_sf"/>
</dbReference>
<dbReference type="InterPro" id="IPR023198">
    <property type="entry name" value="PGP-like_dom2"/>
</dbReference>
<reference evidence="1" key="2">
    <citation type="submission" date="2003-12" db="EMBL/GenBank/DDBJ databases">
        <title>Monterey Bay Coastal Ocean Microbial Observatory environmental clone sequencing.</title>
        <authorList>
            <person name="DeLong E.F."/>
        </authorList>
    </citation>
    <scope>NUCLEOTIDE SEQUENCE</scope>
</reference>
<dbReference type="InterPro" id="IPR023214">
    <property type="entry name" value="HAD_sf"/>
</dbReference>
<dbReference type="InterPro" id="IPR006439">
    <property type="entry name" value="HAD-SF_hydro_IA"/>
</dbReference>
<protein>
    <submittedName>
        <fullName evidence="1">HAD-superfamily hydrolase, subfamily IA, variant 1</fullName>
    </submittedName>
</protein>
<keyword evidence="1" id="KW-0378">Hydrolase</keyword>
<accession>Q6SHQ4</accession>
<dbReference type="Gene3D" id="1.10.150.240">
    <property type="entry name" value="Putative phosphatase, domain 2"/>
    <property type="match status" value="1"/>
</dbReference>
<name>Q6SHQ4_9BACT</name>
<dbReference type="Gene3D" id="3.40.50.1000">
    <property type="entry name" value="HAD superfamily/HAD-like"/>
    <property type="match status" value="1"/>
</dbReference>
<dbReference type="PANTHER" id="PTHR43434:SF1">
    <property type="entry name" value="PHOSPHOGLYCOLATE PHOSPHATASE"/>
    <property type="match status" value="1"/>
</dbReference>
<sequence>MMSKKILAIDLDGVIIDSLRNMRIAWGNTSKKYSLNISFNTYKKYLGLPFVEVLKKNGIYENHKKIIKNFNSISVKNFKVIKVYKKMINTLNILKKKYMIIIITSKNKSRAKKILKLKKIPYDDLVTPDDVFRGKPYKDSILYIKKKYLVKNTDIVYVGDFIVDYKFAKNSKIKFIFAKWGYGKQIGKFAVNHPIGLVRMVNHLLKYN</sequence>
<proteinExistence type="predicted"/>
<reference evidence="1" key="1">
    <citation type="submission" date="2003-11" db="EMBL/GenBank/DDBJ databases">
        <authorList>
            <person name="Heidelberg J.F."/>
            <person name="Eisen J.A."/>
            <person name="Nelson W.C."/>
            <person name="DeLong E.F."/>
        </authorList>
    </citation>
    <scope>NUCLEOTIDE SEQUENCE</scope>
</reference>
<dbReference type="NCBIfam" id="TIGR01549">
    <property type="entry name" value="HAD-SF-IA-v1"/>
    <property type="match status" value="1"/>
</dbReference>
<evidence type="ECO:0000313" key="1">
    <source>
        <dbReference type="EMBL" id="AAR37567.1"/>
    </source>
</evidence>
<dbReference type="InterPro" id="IPR041492">
    <property type="entry name" value="HAD_2"/>
</dbReference>
<dbReference type="SUPFAM" id="SSF56784">
    <property type="entry name" value="HAD-like"/>
    <property type="match status" value="1"/>
</dbReference>
<dbReference type="Pfam" id="PF13419">
    <property type="entry name" value="HAD_2"/>
    <property type="match status" value="1"/>
</dbReference>
<gene>
    <name evidence="1" type="ORF">MBMO_EBAC750-11E01.10</name>
</gene>
<dbReference type="SFLD" id="SFLDS00003">
    <property type="entry name" value="Haloacid_Dehalogenase"/>
    <property type="match status" value="1"/>
</dbReference>
<dbReference type="GO" id="GO:0008967">
    <property type="term" value="F:phosphoglycolate phosphatase activity"/>
    <property type="evidence" value="ECO:0007669"/>
    <property type="project" value="TreeGrafter"/>
</dbReference>
<dbReference type="GO" id="GO:0006281">
    <property type="term" value="P:DNA repair"/>
    <property type="evidence" value="ECO:0007669"/>
    <property type="project" value="TreeGrafter"/>
</dbReference>
<dbReference type="SFLD" id="SFLDG01129">
    <property type="entry name" value="C1.5:_HAD__Beta-PGM__Phosphata"/>
    <property type="match status" value="1"/>
</dbReference>
<organism evidence="1">
    <name type="scientific">uncultured marine bacterium 313</name>
    <dbReference type="NCBI Taxonomy" id="257386"/>
    <lineage>
        <taxon>Bacteria</taxon>
        <taxon>environmental samples</taxon>
    </lineage>
</organism>